<evidence type="ECO:0000259" key="3">
    <source>
        <dbReference type="SMART" id="SM00822"/>
    </source>
</evidence>
<organism evidence="4 5">
    <name type="scientific">Trinickia terrae</name>
    <dbReference type="NCBI Taxonomy" id="2571161"/>
    <lineage>
        <taxon>Bacteria</taxon>
        <taxon>Pseudomonadati</taxon>
        <taxon>Pseudomonadota</taxon>
        <taxon>Betaproteobacteria</taxon>
        <taxon>Burkholderiales</taxon>
        <taxon>Burkholderiaceae</taxon>
        <taxon>Trinickia</taxon>
    </lineage>
</organism>
<dbReference type="PANTHER" id="PTHR43639">
    <property type="entry name" value="OXIDOREDUCTASE, SHORT-CHAIN DEHYDROGENASE/REDUCTASE FAMILY (AFU_ORTHOLOGUE AFUA_5G02870)"/>
    <property type="match status" value="1"/>
</dbReference>
<dbReference type="NCBIfam" id="NF005559">
    <property type="entry name" value="PRK07231.1"/>
    <property type="match status" value="1"/>
</dbReference>
<accession>A0A4U1I0V8</accession>
<comment type="similarity">
    <text evidence="1">Belongs to the short-chain dehydrogenases/reductases (SDR) family.</text>
</comment>
<dbReference type="EC" id="1.1.1.47" evidence="4"/>
<dbReference type="FunFam" id="3.40.50.720:FF:000084">
    <property type="entry name" value="Short-chain dehydrogenase reductase"/>
    <property type="match status" value="1"/>
</dbReference>
<dbReference type="InterPro" id="IPR020904">
    <property type="entry name" value="Sc_DH/Rdtase_CS"/>
</dbReference>
<name>A0A4U1I0V8_9BURK</name>
<dbReference type="PROSITE" id="PS00061">
    <property type="entry name" value="ADH_SHORT"/>
    <property type="match status" value="1"/>
</dbReference>
<dbReference type="GO" id="GO:0047936">
    <property type="term" value="F:glucose 1-dehydrogenase [NAD(P)+] activity"/>
    <property type="evidence" value="ECO:0007669"/>
    <property type="project" value="UniProtKB-EC"/>
</dbReference>
<dbReference type="PRINTS" id="PR00081">
    <property type="entry name" value="GDHRDH"/>
</dbReference>
<dbReference type="InterPro" id="IPR057326">
    <property type="entry name" value="KR_dom"/>
</dbReference>
<keyword evidence="2 4" id="KW-0560">Oxidoreductase</keyword>
<dbReference type="Pfam" id="PF13561">
    <property type="entry name" value="adh_short_C2"/>
    <property type="match status" value="1"/>
</dbReference>
<evidence type="ECO:0000313" key="5">
    <source>
        <dbReference type="Proteomes" id="UP000305539"/>
    </source>
</evidence>
<dbReference type="PANTHER" id="PTHR43639:SF1">
    <property type="entry name" value="SHORT-CHAIN DEHYDROGENASE_REDUCTASE FAMILY PROTEIN"/>
    <property type="match status" value="1"/>
</dbReference>
<dbReference type="EMBL" id="SWJE01000010">
    <property type="protein sequence ID" value="TKC86746.1"/>
    <property type="molecule type" value="Genomic_DNA"/>
</dbReference>
<evidence type="ECO:0000256" key="1">
    <source>
        <dbReference type="ARBA" id="ARBA00006484"/>
    </source>
</evidence>
<dbReference type="InterPro" id="IPR002347">
    <property type="entry name" value="SDR_fam"/>
</dbReference>
<proteinExistence type="inferred from homology"/>
<comment type="caution">
    <text evidence="4">The sequence shown here is derived from an EMBL/GenBank/DDBJ whole genome shotgun (WGS) entry which is preliminary data.</text>
</comment>
<dbReference type="InterPro" id="IPR036291">
    <property type="entry name" value="NAD(P)-bd_dom_sf"/>
</dbReference>
<dbReference type="SMART" id="SM00822">
    <property type="entry name" value="PKS_KR"/>
    <property type="match status" value="1"/>
</dbReference>
<evidence type="ECO:0000256" key="2">
    <source>
        <dbReference type="ARBA" id="ARBA00023002"/>
    </source>
</evidence>
<evidence type="ECO:0000313" key="4">
    <source>
        <dbReference type="EMBL" id="TKC86746.1"/>
    </source>
</evidence>
<dbReference type="Proteomes" id="UP000305539">
    <property type="component" value="Unassembled WGS sequence"/>
</dbReference>
<feature type="domain" description="Ketoreductase" evidence="3">
    <location>
        <begin position="7"/>
        <end position="176"/>
    </location>
</feature>
<dbReference type="Gene3D" id="3.40.50.720">
    <property type="entry name" value="NAD(P)-binding Rossmann-like Domain"/>
    <property type="match status" value="1"/>
</dbReference>
<sequence>MAKLEGKVALVTGASKGIGAAIAKALAAQGAAVVVTYASSKSGAEAVVEAIKEAGGRAATAGGDVSNAADAARLVQAAIDQFGRLDILVNNSGVYAFSTLEEITEQQFHHQFNTNVLGVLLVTQAAVKHLGEGASIINISSGVTRITPPASAIYTGTKGAVDAITGVLALELAPRKIRVNAINPGYVETEGTHSAGISGSDMEASFVAKTPLGRAGQPNDIADIAVFLASDDARWLTGEHLLAAGGMR</sequence>
<dbReference type="PRINTS" id="PR00080">
    <property type="entry name" value="SDRFAMILY"/>
</dbReference>
<reference evidence="4 5" key="1">
    <citation type="submission" date="2019-04" db="EMBL/GenBank/DDBJ databases">
        <title>Trinickia sp. 7GSK02, isolated from subtropical forest soil.</title>
        <authorList>
            <person name="Gao Z.-H."/>
            <person name="Qiu L.-H."/>
        </authorList>
    </citation>
    <scope>NUCLEOTIDE SEQUENCE [LARGE SCALE GENOMIC DNA]</scope>
    <source>
        <strain evidence="4 5">7GSK02</strain>
    </source>
</reference>
<dbReference type="SUPFAM" id="SSF51735">
    <property type="entry name" value="NAD(P)-binding Rossmann-fold domains"/>
    <property type="match status" value="1"/>
</dbReference>
<dbReference type="OrthoDB" id="9803333at2"/>
<keyword evidence="5" id="KW-1185">Reference proteome</keyword>
<protein>
    <submittedName>
        <fullName evidence="4">Glucose 1-dehydrogenase</fullName>
        <ecNumber evidence="4">1.1.1.47</ecNumber>
    </submittedName>
</protein>
<dbReference type="AlphaFoldDB" id="A0A4U1I0V8"/>
<gene>
    <name evidence="4" type="ORF">FAZ69_19020</name>
</gene>
<dbReference type="RefSeq" id="WP_136896639.1">
    <property type="nucleotide sequence ID" value="NZ_SWJE01000010.1"/>
</dbReference>